<name>A0AAV7AAU2_ENGPU</name>
<keyword evidence="2" id="KW-1185">Reference proteome</keyword>
<organism evidence="1 2">
    <name type="scientific">Engystomops pustulosus</name>
    <name type="common">Tungara frog</name>
    <name type="synonym">Physalaemus pustulosus</name>
    <dbReference type="NCBI Taxonomy" id="76066"/>
    <lineage>
        <taxon>Eukaryota</taxon>
        <taxon>Metazoa</taxon>
        <taxon>Chordata</taxon>
        <taxon>Craniata</taxon>
        <taxon>Vertebrata</taxon>
        <taxon>Euteleostomi</taxon>
        <taxon>Amphibia</taxon>
        <taxon>Batrachia</taxon>
        <taxon>Anura</taxon>
        <taxon>Neobatrachia</taxon>
        <taxon>Hyloidea</taxon>
        <taxon>Leptodactylidae</taxon>
        <taxon>Leiuperinae</taxon>
        <taxon>Engystomops</taxon>
    </lineage>
</organism>
<gene>
    <name evidence="1" type="ORF">GDO81_017609</name>
</gene>
<evidence type="ECO:0000313" key="2">
    <source>
        <dbReference type="Proteomes" id="UP000824782"/>
    </source>
</evidence>
<dbReference type="AlphaFoldDB" id="A0AAV7AAU2"/>
<sequence>MCNKCCVQTIRITHCRQIVLHQIKKNIQFTVARLMTTQHLQPGCSQDFQILEVPKQPCSLFLAPQTPQCFSEILKNPSGNELQIQPLQKLMKLWPANTMRIQLLHVALTMAY</sequence>
<accession>A0AAV7AAU2</accession>
<dbReference type="Proteomes" id="UP000824782">
    <property type="component" value="Unassembled WGS sequence"/>
</dbReference>
<protein>
    <submittedName>
        <fullName evidence="1">Uncharacterized protein</fullName>
    </submittedName>
</protein>
<comment type="caution">
    <text evidence="1">The sequence shown here is derived from an EMBL/GenBank/DDBJ whole genome shotgun (WGS) entry which is preliminary data.</text>
</comment>
<reference evidence="1" key="1">
    <citation type="thesis" date="2020" institute="ProQuest LLC" country="789 East Eisenhower Parkway, Ann Arbor, MI, USA">
        <title>Comparative Genomics and Chromosome Evolution.</title>
        <authorList>
            <person name="Mudd A.B."/>
        </authorList>
    </citation>
    <scope>NUCLEOTIDE SEQUENCE</scope>
    <source>
        <strain evidence="1">237g6f4</strain>
        <tissue evidence="1">Blood</tissue>
    </source>
</reference>
<evidence type="ECO:0000313" key="1">
    <source>
        <dbReference type="EMBL" id="KAG8555193.1"/>
    </source>
</evidence>
<dbReference type="EMBL" id="WNYA01000009">
    <property type="protein sequence ID" value="KAG8555193.1"/>
    <property type="molecule type" value="Genomic_DNA"/>
</dbReference>
<proteinExistence type="predicted"/>